<organism evidence="2 3">
    <name type="scientific">Peterkaempfera bronchialis</name>
    <dbReference type="NCBI Taxonomy" id="2126346"/>
    <lineage>
        <taxon>Bacteria</taxon>
        <taxon>Bacillati</taxon>
        <taxon>Actinomycetota</taxon>
        <taxon>Actinomycetes</taxon>
        <taxon>Kitasatosporales</taxon>
        <taxon>Streptomycetaceae</taxon>
        <taxon>Peterkaempfera</taxon>
    </lineage>
</organism>
<dbReference type="OrthoDB" id="4243410at2"/>
<evidence type="ECO:0000313" key="2">
    <source>
        <dbReference type="EMBL" id="AXI76388.1"/>
    </source>
</evidence>
<dbReference type="SUPFAM" id="SSF140652">
    <property type="entry name" value="YozE-like"/>
    <property type="match status" value="1"/>
</dbReference>
<dbReference type="EMBL" id="CP031264">
    <property type="protein sequence ID" value="AXI76388.1"/>
    <property type="molecule type" value="Genomic_DNA"/>
</dbReference>
<dbReference type="RefSeq" id="WP_111490132.1">
    <property type="nucleotide sequence ID" value="NZ_CP031264.1"/>
</dbReference>
<dbReference type="Pfam" id="PF06855">
    <property type="entry name" value="YozE_SAM_like"/>
    <property type="match status" value="1"/>
</dbReference>
<dbReference type="InterPro" id="IPR023089">
    <property type="entry name" value="YozE_SAM-like"/>
</dbReference>
<name>A0A345SRN3_9ACTN</name>
<dbReference type="Proteomes" id="UP000249340">
    <property type="component" value="Chromosome"/>
</dbReference>
<reference evidence="3" key="1">
    <citation type="submission" date="2018-07" db="EMBL/GenBank/DDBJ databases">
        <title>Streptacidiphilus bronchialis DSM 106435 chromosome.</title>
        <authorList>
            <person name="Batra D."/>
            <person name="Gulvik C.A."/>
        </authorList>
    </citation>
    <scope>NUCLEOTIDE SEQUENCE [LARGE SCALE GENOMIC DNA]</scope>
    <source>
        <strain evidence="3">DSM 106435</strain>
    </source>
</reference>
<sequence length="74" mass="8562">MDYQQNRTFRAWLVSYAQLHGPLGDLARSVLDDPEWPQGADDLERCRARLVARGADTGALDTLEEAWERYRRGR</sequence>
<dbReference type="Gene3D" id="1.10.150.260">
    <property type="entry name" value="YozE SAM-like"/>
    <property type="match status" value="1"/>
</dbReference>
<evidence type="ECO:0000313" key="3">
    <source>
        <dbReference type="Proteomes" id="UP000249340"/>
    </source>
</evidence>
<evidence type="ECO:0000259" key="1">
    <source>
        <dbReference type="Pfam" id="PF06855"/>
    </source>
</evidence>
<proteinExistence type="predicted"/>
<feature type="domain" description="YozE SAM-like" evidence="1">
    <location>
        <begin position="8"/>
        <end position="71"/>
    </location>
</feature>
<protein>
    <recommendedName>
        <fullName evidence="1">YozE SAM-like domain-containing protein</fullName>
    </recommendedName>
</protein>
<dbReference type="InterPro" id="IPR036806">
    <property type="entry name" value="YozE_SAM-like_sf"/>
</dbReference>
<keyword evidence="3" id="KW-1185">Reference proteome</keyword>
<dbReference type="KEGG" id="stri:C7M71_001725"/>
<accession>A0A345SRN3</accession>
<dbReference type="AlphaFoldDB" id="A0A345SRN3"/>
<gene>
    <name evidence="2" type="ORF">C7M71_001725</name>
</gene>